<feature type="domain" description="PH" evidence="1">
    <location>
        <begin position="1"/>
        <end position="93"/>
    </location>
</feature>
<gene>
    <name evidence="2" type="ORF">Poli38472_014451</name>
</gene>
<comment type="caution">
    <text evidence="2">The sequence shown here is derived from an EMBL/GenBank/DDBJ whole genome shotgun (WGS) entry which is preliminary data.</text>
</comment>
<organism evidence="2 3">
    <name type="scientific">Pythium oligandrum</name>
    <name type="common">Mycoparasitic fungus</name>
    <dbReference type="NCBI Taxonomy" id="41045"/>
    <lineage>
        <taxon>Eukaryota</taxon>
        <taxon>Sar</taxon>
        <taxon>Stramenopiles</taxon>
        <taxon>Oomycota</taxon>
        <taxon>Peronosporomycetes</taxon>
        <taxon>Pythiales</taxon>
        <taxon>Pythiaceae</taxon>
        <taxon>Pythium</taxon>
    </lineage>
</organism>
<evidence type="ECO:0000259" key="1">
    <source>
        <dbReference type="PROSITE" id="PS50003"/>
    </source>
</evidence>
<dbReference type="PANTHER" id="PTHR14336">
    <property type="entry name" value="TANDEM PH DOMAIN CONTAINING PROTEIN"/>
    <property type="match status" value="1"/>
</dbReference>
<protein>
    <recommendedName>
        <fullName evidence="1">PH domain-containing protein</fullName>
    </recommendedName>
</protein>
<dbReference type="PANTHER" id="PTHR14336:SF16">
    <property type="entry name" value="PH DOMAIN-CONTAINING PROTEIN"/>
    <property type="match status" value="1"/>
</dbReference>
<dbReference type="SUPFAM" id="SSF50729">
    <property type="entry name" value="PH domain-like"/>
    <property type="match status" value="1"/>
</dbReference>
<proteinExistence type="predicted"/>
<reference evidence="2" key="1">
    <citation type="submission" date="2019-03" db="EMBL/GenBank/DDBJ databases">
        <title>Long read genome sequence of the mycoparasitic Pythium oligandrum ATCC 38472 isolated from sugarbeet rhizosphere.</title>
        <authorList>
            <person name="Gaulin E."/>
        </authorList>
    </citation>
    <scope>NUCLEOTIDE SEQUENCE</scope>
    <source>
        <strain evidence="2">ATCC 38472_TT</strain>
    </source>
</reference>
<dbReference type="SMART" id="SM00233">
    <property type="entry name" value="PH"/>
    <property type="match status" value="1"/>
</dbReference>
<accession>A0A8K1FEW7</accession>
<keyword evidence="3" id="KW-1185">Reference proteome</keyword>
<dbReference type="Gene3D" id="2.30.29.30">
    <property type="entry name" value="Pleckstrin-homology domain (PH domain)/Phosphotyrosine-binding domain (PTB)"/>
    <property type="match status" value="1"/>
</dbReference>
<evidence type="ECO:0000313" key="3">
    <source>
        <dbReference type="Proteomes" id="UP000794436"/>
    </source>
</evidence>
<dbReference type="EMBL" id="SPLM01000078">
    <property type="protein sequence ID" value="TMW60990.1"/>
    <property type="molecule type" value="Genomic_DNA"/>
</dbReference>
<dbReference type="PROSITE" id="PS50003">
    <property type="entry name" value="PH_DOMAIN"/>
    <property type="match status" value="1"/>
</dbReference>
<sequence length="124" mass="14809">MLHLEGFLVKRGERVKNWKRRFFTFQNGALAYKKNAREETPVIRREYIENVFYYGGIKHGFCAHLSSGRILYLSAPTEEEATRWYDVFEAYVYRQQLAMEKMRLTAKKHLDPIQESTMECLECM</sequence>
<name>A0A8K1FEW7_PYTOL</name>
<dbReference type="OrthoDB" id="185175at2759"/>
<dbReference type="Pfam" id="PF00169">
    <property type="entry name" value="PH"/>
    <property type="match status" value="1"/>
</dbReference>
<dbReference type="InterPro" id="IPR001849">
    <property type="entry name" value="PH_domain"/>
</dbReference>
<dbReference type="InterPro" id="IPR051707">
    <property type="entry name" value="PI-Interact_SigTrans_Reg"/>
</dbReference>
<dbReference type="AlphaFoldDB" id="A0A8K1FEW7"/>
<evidence type="ECO:0000313" key="2">
    <source>
        <dbReference type="EMBL" id="TMW60990.1"/>
    </source>
</evidence>
<dbReference type="InterPro" id="IPR011993">
    <property type="entry name" value="PH-like_dom_sf"/>
</dbReference>
<dbReference type="Proteomes" id="UP000794436">
    <property type="component" value="Unassembled WGS sequence"/>
</dbReference>